<dbReference type="GO" id="GO:0003700">
    <property type="term" value="F:DNA-binding transcription factor activity"/>
    <property type="evidence" value="ECO:0007669"/>
    <property type="project" value="InterPro"/>
</dbReference>
<evidence type="ECO:0000259" key="4">
    <source>
        <dbReference type="PROSITE" id="PS01124"/>
    </source>
</evidence>
<keyword evidence="2" id="KW-0238">DNA-binding</keyword>
<dbReference type="GO" id="GO:0000976">
    <property type="term" value="F:transcription cis-regulatory region binding"/>
    <property type="evidence" value="ECO:0007669"/>
    <property type="project" value="TreeGrafter"/>
</dbReference>
<organism evidence="5 6">
    <name type="scientific">Nocardia otitidiscaviarum</name>
    <dbReference type="NCBI Taxonomy" id="1823"/>
    <lineage>
        <taxon>Bacteria</taxon>
        <taxon>Bacillati</taxon>
        <taxon>Actinomycetota</taxon>
        <taxon>Actinomycetes</taxon>
        <taxon>Mycobacteriales</taxon>
        <taxon>Nocardiaceae</taxon>
        <taxon>Nocardia</taxon>
    </lineage>
</organism>
<dbReference type="AlphaFoldDB" id="A0A378YV92"/>
<keyword evidence="1" id="KW-0805">Transcription regulation</keyword>
<dbReference type="Pfam" id="PF12625">
    <property type="entry name" value="Arabinose_bd"/>
    <property type="match status" value="1"/>
</dbReference>
<sequence>MCDWDLLRNTSGVRVLTRLAEERGMPAADCLAGTGLPTTALVDPGAEITAGQELTVMRALLARFGREPGLGVAAGALDHVGLHGPWGLSLIGSRSPRDAVDVALRYVDLSFVGGGLSFEESEGEARLRFDGDEVPADVRSFLVERVMTGVLLLGRELFTTGVPVRRIGFRHRRPADTTRYRDILGIEPTFDHPADEIAFDSACLDSAPPRANEWARSTCEQLCRELLSRRQARTGVAGAVRDLLVRDPAEIPDQTAVAAQLYMSQRTLSRRLHEEGTSFRALLDEVRQTLSEELLDHTDMTTEQVAARLGYAEAASFIRAFRRWKGCPPQEYRARGPRAAARTPALV</sequence>
<dbReference type="PANTHER" id="PTHR47894:SF1">
    <property type="entry name" value="HTH-TYPE TRANSCRIPTIONAL REGULATOR VQSM"/>
    <property type="match status" value="1"/>
</dbReference>
<feature type="domain" description="HTH araC/xylS-type" evidence="4">
    <location>
        <begin position="238"/>
        <end position="335"/>
    </location>
</feature>
<dbReference type="InterPro" id="IPR032687">
    <property type="entry name" value="AraC-type_N"/>
</dbReference>
<evidence type="ECO:0000256" key="1">
    <source>
        <dbReference type="ARBA" id="ARBA00023015"/>
    </source>
</evidence>
<dbReference type="PANTHER" id="PTHR47894">
    <property type="entry name" value="HTH-TYPE TRANSCRIPTIONAL REGULATOR GADX"/>
    <property type="match status" value="1"/>
</dbReference>
<evidence type="ECO:0000256" key="3">
    <source>
        <dbReference type="ARBA" id="ARBA00023163"/>
    </source>
</evidence>
<gene>
    <name evidence="5" type="primary">ureR_2</name>
    <name evidence="5" type="ORF">NCTC1934_04409</name>
</gene>
<dbReference type="SUPFAM" id="SSF46689">
    <property type="entry name" value="Homeodomain-like"/>
    <property type="match status" value="1"/>
</dbReference>
<dbReference type="RefSeq" id="WP_039815278.1">
    <property type="nucleotide sequence ID" value="NZ_UGRY01000002.1"/>
</dbReference>
<dbReference type="OrthoDB" id="5241536at2"/>
<dbReference type="InterPro" id="IPR009057">
    <property type="entry name" value="Homeodomain-like_sf"/>
</dbReference>
<evidence type="ECO:0000313" key="6">
    <source>
        <dbReference type="Proteomes" id="UP000255467"/>
    </source>
</evidence>
<dbReference type="GO" id="GO:0005829">
    <property type="term" value="C:cytosol"/>
    <property type="evidence" value="ECO:0007669"/>
    <property type="project" value="TreeGrafter"/>
</dbReference>
<dbReference type="EMBL" id="UGRY01000002">
    <property type="protein sequence ID" value="SUA80703.1"/>
    <property type="molecule type" value="Genomic_DNA"/>
</dbReference>
<reference evidence="5 6" key="1">
    <citation type="submission" date="2018-06" db="EMBL/GenBank/DDBJ databases">
        <authorList>
            <consortium name="Pathogen Informatics"/>
            <person name="Doyle S."/>
        </authorList>
    </citation>
    <scope>NUCLEOTIDE SEQUENCE [LARGE SCALE GENOMIC DNA]</scope>
    <source>
        <strain evidence="5 6">NCTC1934</strain>
    </source>
</reference>
<protein>
    <submittedName>
        <fullName evidence="5">Urease operon transcriptional activator</fullName>
    </submittedName>
</protein>
<dbReference type="InterPro" id="IPR018060">
    <property type="entry name" value="HTH_AraC"/>
</dbReference>
<dbReference type="Pfam" id="PF12833">
    <property type="entry name" value="HTH_18"/>
    <property type="match status" value="1"/>
</dbReference>
<dbReference type="Proteomes" id="UP000255467">
    <property type="component" value="Unassembled WGS sequence"/>
</dbReference>
<dbReference type="STRING" id="1406858.GCA_000710895_06488"/>
<keyword evidence="6" id="KW-1185">Reference proteome</keyword>
<dbReference type="Gene3D" id="1.10.10.60">
    <property type="entry name" value="Homeodomain-like"/>
    <property type="match status" value="1"/>
</dbReference>
<dbReference type="PROSITE" id="PS01124">
    <property type="entry name" value="HTH_ARAC_FAMILY_2"/>
    <property type="match status" value="1"/>
</dbReference>
<evidence type="ECO:0000256" key="2">
    <source>
        <dbReference type="ARBA" id="ARBA00023125"/>
    </source>
</evidence>
<keyword evidence="3" id="KW-0804">Transcription</keyword>
<proteinExistence type="predicted"/>
<name>A0A378YV92_9NOCA</name>
<accession>A0A378YV92</accession>
<dbReference type="SMART" id="SM00342">
    <property type="entry name" value="HTH_ARAC"/>
    <property type="match status" value="1"/>
</dbReference>
<evidence type="ECO:0000313" key="5">
    <source>
        <dbReference type="EMBL" id="SUA80703.1"/>
    </source>
</evidence>